<keyword evidence="10" id="KW-1185">Reference proteome</keyword>
<dbReference type="Pfam" id="PF01535">
    <property type="entry name" value="PPR"/>
    <property type="match status" value="1"/>
</dbReference>
<proteinExistence type="predicted"/>
<dbReference type="InterPro" id="IPR030387">
    <property type="entry name" value="G_Bms1/Tsr1_dom"/>
</dbReference>
<evidence type="ECO:0000256" key="7">
    <source>
        <dbReference type="SAM" id="MobiDB-lite"/>
    </source>
</evidence>
<dbReference type="Pfam" id="PF04950">
    <property type="entry name" value="RIBIOP_C"/>
    <property type="match status" value="1"/>
</dbReference>
<dbReference type="SMART" id="SM01362">
    <property type="entry name" value="DUF663"/>
    <property type="match status" value="1"/>
</dbReference>
<evidence type="ECO:0000256" key="2">
    <source>
        <dbReference type="ARBA" id="ARBA00022517"/>
    </source>
</evidence>
<dbReference type="NCBIfam" id="TIGR00756">
    <property type="entry name" value="PPR"/>
    <property type="match status" value="3"/>
</dbReference>
<protein>
    <submittedName>
        <fullName evidence="9">Ribosome biogenesis protein</fullName>
    </submittedName>
</protein>
<evidence type="ECO:0000256" key="5">
    <source>
        <dbReference type="PROSITE-ProRule" id="PRU00708"/>
    </source>
</evidence>
<dbReference type="PANTHER" id="PTHR47859:SF1">
    <property type="entry name" value="PENTATRICOPEPTIDE REPEAT-CONTAINING PROTEIN"/>
    <property type="match status" value="1"/>
</dbReference>
<evidence type="ECO:0000256" key="6">
    <source>
        <dbReference type="SAM" id="Coils"/>
    </source>
</evidence>
<dbReference type="InterPro" id="IPR011990">
    <property type="entry name" value="TPR-like_helical_dom_sf"/>
</dbReference>
<dbReference type="Proteomes" id="UP000237105">
    <property type="component" value="Unassembled WGS sequence"/>
</dbReference>
<feature type="repeat" description="PPR" evidence="5">
    <location>
        <begin position="1439"/>
        <end position="1473"/>
    </location>
</feature>
<accession>A0A2P5CHN6</accession>
<dbReference type="InterPro" id="IPR002885">
    <property type="entry name" value="PPR_rpt"/>
</dbReference>
<dbReference type="InterPro" id="IPR007034">
    <property type="entry name" value="BMS1_TSR1_C"/>
</dbReference>
<dbReference type="SMART" id="SM00785">
    <property type="entry name" value="AARP2CN"/>
    <property type="match status" value="1"/>
</dbReference>
<reference evidence="10" key="1">
    <citation type="submission" date="2016-06" db="EMBL/GenBank/DDBJ databases">
        <title>Parallel loss of symbiosis genes in relatives of nitrogen-fixing non-legume Parasponia.</title>
        <authorList>
            <person name="Van Velzen R."/>
            <person name="Holmer R."/>
            <person name="Bu F."/>
            <person name="Rutten L."/>
            <person name="Van Zeijl A."/>
            <person name="Liu W."/>
            <person name="Santuari L."/>
            <person name="Cao Q."/>
            <person name="Sharma T."/>
            <person name="Shen D."/>
            <person name="Roswanjaya Y."/>
            <person name="Wardhani T."/>
            <person name="Kalhor M.S."/>
            <person name="Jansen J."/>
            <person name="Van den Hoogen J."/>
            <person name="Gungor B."/>
            <person name="Hartog M."/>
            <person name="Hontelez J."/>
            <person name="Verver J."/>
            <person name="Yang W.-C."/>
            <person name="Schijlen E."/>
            <person name="Repin R."/>
            <person name="Schilthuizen M."/>
            <person name="Schranz E."/>
            <person name="Heidstra R."/>
            <person name="Miyata K."/>
            <person name="Fedorova E."/>
            <person name="Kohlen W."/>
            <person name="Bisseling T."/>
            <person name="Smit S."/>
            <person name="Geurts R."/>
        </authorList>
    </citation>
    <scope>NUCLEOTIDE SEQUENCE [LARGE SCALE GENOMIC DNA]</scope>
    <source>
        <strain evidence="10">cv. WU1-14</strain>
    </source>
</reference>
<name>A0A2P5CHN6_PARAD</name>
<evidence type="ECO:0000256" key="1">
    <source>
        <dbReference type="ARBA" id="ARBA00004604"/>
    </source>
</evidence>
<feature type="region of interest" description="Disordered" evidence="7">
    <location>
        <begin position="418"/>
        <end position="448"/>
    </location>
</feature>
<dbReference type="Pfam" id="PF08142">
    <property type="entry name" value="AARP2CN"/>
    <property type="match status" value="1"/>
</dbReference>
<comment type="caution">
    <text evidence="9">The sequence shown here is derived from an EMBL/GenBank/DDBJ whole genome shotgun (WGS) entry which is preliminary data.</text>
</comment>
<keyword evidence="4" id="KW-0539">Nucleus</keyword>
<keyword evidence="3" id="KW-0677">Repeat</keyword>
<dbReference type="Pfam" id="PF13041">
    <property type="entry name" value="PPR_2"/>
    <property type="match status" value="1"/>
</dbReference>
<evidence type="ECO:0000313" key="9">
    <source>
        <dbReference type="EMBL" id="PON60561.1"/>
    </source>
</evidence>
<feature type="region of interest" description="Disordered" evidence="7">
    <location>
        <begin position="361"/>
        <end position="383"/>
    </location>
</feature>
<feature type="repeat" description="PPR" evidence="5">
    <location>
        <begin position="1509"/>
        <end position="1543"/>
    </location>
</feature>
<feature type="compositionally biased region" description="Basic residues" evidence="7">
    <location>
        <begin position="11"/>
        <end position="31"/>
    </location>
</feature>
<feature type="domain" description="Bms1-type G" evidence="8">
    <location>
        <begin position="78"/>
        <end position="242"/>
    </location>
</feature>
<comment type="subcellular location">
    <subcellularLocation>
        <location evidence="1">Nucleus</location>
        <location evidence="1">Nucleolus</location>
    </subcellularLocation>
</comment>
<evidence type="ECO:0000256" key="4">
    <source>
        <dbReference type="ARBA" id="ARBA00023242"/>
    </source>
</evidence>
<dbReference type="OrthoDB" id="119302at2759"/>
<dbReference type="PANTHER" id="PTHR47859">
    <property type="entry name" value="PENTATRICOPEPTIDE REPEAT-CONTAINING PROTEIN"/>
    <property type="match status" value="1"/>
</dbReference>
<organism evidence="9 10">
    <name type="scientific">Parasponia andersonii</name>
    <name type="common">Sponia andersonii</name>
    <dbReference type="NCBI Taxonomy" id="3476"/>
    <lineage>
        <taxon>Eukaryota</taxon>
        <taxon>Viridiplantae</taxon>
        <taxon>Streptophyta</taxon>
        <taxon>Embryophyta</taxon>
        <taxon>Tracheophyta</taxon>
        <taxon>Spermatophyta</taxon>
        <taxon>Magnoliopsida</taxon>
        <taxon>eudicotyledons</taxon>
        <taxon>Gunneridae</taxon>
        <taxon>Pentapetalae</taxon>
        <taxon>rosids</taxon>
        <taxon>fabids</taxon>
        <taxon>Rosales</taxon>
        <taxon>Cannabaceae</taxon>
        <taxon>Parasponia</taxon>
    </lineage>
</organism>
<dbReference type="GO" id="GO:0005730">
    <property type="term" value="C:nucleolus"/>
    <property type="evidence" value="ECO:0007669"/>
    <property type="project" value="UniProtKB-SubCell"/>
</dbReference>
<feature type="region of interest" description="Disordered" evidence="7">
    <location>
        <begin position="1"/>
        <end position="31"/>
    </location>
</feature>
<gene>
    <name evidence="9" type="ORF">PanWU01x14_151730</name>
</gene>
<dbReference type="InterPro" id="IPR012948">
    <property type="entry name" value="AARP2CN"/>
</dbReference>
<dbReference type="PROSITE" id="PS51714">
    <property type="entry name" value="G_BMS1"/>
    <property type="match status" value="1"/>
</dbReference>
<dbReference type="STRING" id="3476.A0A2P5CHN6"/>
<evidence type="ECO:0000313" key="10">
    <source>
        <dbReference type="Proteomes" id="UP000237105"/>
    </source>
</evidence>
<dbReference type="Gene3D" id="1.25.40.10">
    <property type="entry name" value="Tetratricopeptide repeat domain"/>
    <property type="match status" value="4"/>
</dbReference>
<feature type="repeat" description="PPR" evidence="5">
    <location>
        <begin position="1404"/>
        <end position="1438"/>
    </location>
</feature>
<sequence length="1655" mass="186179">MGGGSRAQVNKAHKTRFSSKASRHEHKTSLKVKSRIVKSEHNGKGARAARMQRNKMLRDQKRAALLKEKRASSGSTCSPRVIVLFGLSASVNLNSLAEDILSLLSTEGSSVLSSTVASSDYKLRATVLKAPHGDLLSCIEMAKVADLIAFVASSSSSCEGNTSDYIDSFGSQCLSVFRSLGLPSTAVLIRDLPSETKRKHETKKICASSLGSEFPEDCKFYPADTKDELHKFMWLFKEHRLSVPHWRSQHPYLMAQKVDVMADSGNSGKCTLLLAGYLRGRNLSVNQLVHVSGAGDYQLCKVEILKDPFPLNARKEQDIMDSDDISDEVVRCLVPDPLKQEPLLVENVPDPLAGEQTWPTETEIAEADKNQRQKRSRTRTLPRGTSEYQAAWIVDDTDEEDLASDDETDGMVLDEREGDFPQQEDNSDYDLSDDQASLNLRDSDEETDVDSVMMEGENLTREQLENEIQKLKKAHADDEEFPDEVDTPIDVPARKRFAKYRGLKSFRTSSWDPKESLPQDYSRIFAFDNFTRTQKHVLSKALDMEQVERDDCIPANSYAKLHIKEVPSGVASKLCLLAKTMPVVACGLLQHESKMSVLHFSIKKHDGYSVPIKAKEELVFHVGFRQFVARPIYSTDNMNSNKHKMERFLHAGRFSIASIYAPVSFPPLPLIALKYAERDVAPAVAAVGSLRSIDPDRIILKKIILTGYPQRVSKLKASVRYMFHNPEDVRWFKPVEVFTKCGRRGRIKEPVGTHGSMKCLFNGALQQHDTKKPMLLADGNEALVQIGGLMPIFLARHYRLSSYRILRAVSPSPFEALVTVSVVGKAFQIYNVNPKPNSETMNKATAVLWSSANLFQRSKAREHGRGWRGASTLKDKKASNSKLSEFFGYNSRWCGAESTTMSMQKRIVDALCLGERGKASSLLLSLGRGNYSLRANDFTDILNYCSMSPDPLFAMETWRVMEEEKIRPDSHTSVLMIRALCNGGYIDEAFNLINFLGESEGIYPLLCVYNSFLRACAEMHSISHANQCLDLMDHRMVGKNEATYSELLKLAVWQKNLSAVQEIWREFIKNYSLNEISLSRFIWSFNRLGDLKSACGALQQMVSLAISGNTSLYETEGKLCSSRLDIPIPSKHELIYLTKLDSDASNKDQCSVFNIKTRVTDPVQVRMPDPYKSKPVMKVLRWAFSDVIGACAFLNNNELAKTLLAQMQIVGLQPSSYTYDGFIRAAISQWGFSTGMEMLKIMQHQNLKAFDRTLATLSMACSKALKLDLAEAMLQQISTCHHPYAFNAFFATCDKLDQPERALRVLAKMRNLKLLPDIRTYELLFSLFGTVNAPYEKGNMLSHVDVARRINAIETDMAKNGVQHSHLSMKNLMKALGAEEMIKELIHYLHVAESLFTRSKIYLGTPIYNTVLHSLVEAKESHMATELFKHMRLCGAFPNDATYNIMIDCCSILGSFRSACALVSMMIRDGFYPKALTFTALMKILLENENFNEALYLLDGASSEGIRRDVLLFNTILKKACKKGMIDVIEFVVEQMHREKIKPDGSTCNYVFSAYVGRGFHSTAMEALQVLSIRMLGQEYGGLPEEMELDYVLAEDVETESRILQLFENFQENRAVALLNLRWSVMLGFTVSWSPNQSPWAERLSTNYNTRKECT</sequence>
<dbReference type="PROSITE" id="PS51375">
    <property type="entry name" value="PPR"/>
    <property type="match status" value="3"/>
</dbReference>
<feature type="coiled-coil region" evidence="6">
    <location>
        <begin position="454"/>
        <end position="481"/>
    </location>
</feature>
<keyword evidence="2" id="KW-0690">Ribosome biogenesis</keyword>
<dbReference type="GO" id="GO:0042254">
    <property type="term" value="P:ribosome biogenesis"/>
    <property type="evidence" value="ECO:0007669"/>
    <property type="project" value="UniProtKB-KW"/>
</dbReference>
<keyword evidence="6" id="KW-0175">Coiled coil</keyword>
<dbReference type="Pfam" id="PF13812">
    <property type="entry name" value="PPR_3"/>
    <property type="match status" value="1"/>
</dbReference>
<evidence type="ECO:0000259" key="8">
    <source>
        <dbReference type="PROSITE" id="PS51714"/>
    </source>
</evidence>
<evidence type="ECO:0000256" key="3">
    <source>
        <dbReference type="ARBA" id="ARBA00022737"/>
    </source>
</evidence>
<dbReference type="EMBL" id="JXTB01000129">
    <property type="protein sequence ID" value="PON60561.1"/>
    <property type="molecule type" value="Genomic_DNA"/>
</dbReference>